<keyword evidence="1" id="KW-1133">Transmembrane helix</keyword>
<organism evidence="4">
    <name type="scientific">Enterobius vermicularis</name>
    <name type="common">Human pinworm</name>
    <dbReference type="NCBI Taxonomy" id="51028"/>
    <lineage>
        <taxon>Eukaryota</taxon>
        <taxon>Metazoa</taxon>
        <taxon>Ecdysozoa</taxon>
        <taxon>Nematoda</taxon>
        <taxon>Chromadorea</taxon>
        <taxon>Rhabditida</taxon>
        <taxon>Spirurina</taxon>
        <taxon>Oxyuridomorpha</taxon>
        <taxon>Oxyuroidea</taxon>
        <taxon>Oxyuridae</taxon>
        <taxon>Enterobius</taxon>
    </lineage>
</organism>
<evidence type="ECO:0000313" key="3">
    <source>
        <dbReference type="Proteomes" id="UP000274131"/>
    </source>
</evidence>
<evidence type="ECO:0000313" key="4">
    <source>
        <dbReference type="WBParaSite" id="EVEC_0000776301-mRNA-1"/>
    </source>
</evidence>
<evidence type="ECO:0000256" key="1">
    <source>
        <dbReference type="SAM" id="Phobius"/>
    </source>
</evidence>
<keyword evidence="1" id="KW-0472">Membrane</keyword>
<feature type="transmembrane region" description="Helical" evidence="1">
    <location>
        <begin position="60"/>
        <end position="78"/>
    </location>
</feature>
<dbReference type="WBParaSite" id="EVEC_0000776301-mRNA-1">
    <property type="protein sequence ID" value="EVEC_0000776301-mRNA-1"/>
    <property type="gene ID" value="EVEC_0000776301"/>
</dbReference>
<reference evidence="2 3" key="2">
    <citation type="submission" date="2018-10" db="EMBL/GenBank/DDBJ databases">
        <authorList>
            <consortium name="Pathogen Informatics"/>
        </authorList>
    </citation>
    <scope>NUCLEOTIDE SEQUENCE [LARGE SCALE GENOMIC DNA]</scope>
</reference>
<dbReference type="Proteomes" id="UP000274131">
    <property type="component" value="Unassembled WGS sequence"/>
</dbReference>
<evidence type="ECO:0000313" key="2">
    <source>
        <dbReference type="EMBL" id="VDD92495.1"/>
    </source>
</evidence>
<dbReference type="EMBL" id="UXUI01008837">
    <property type="protein sequence ID" value="VDD92495.1"/>
    <property type="molecule type" value="Genomic_DNA"/>
</dbReference>
<keyword evidence="3" id="KW-1185">Reference proteome</keyword>
<name>A0A0N4VB61_ENTVE</name>
<reference evidence="4" key="1">
    <citation type="submission" date="2017-02" db="UniProtKB">
        <authorList>
            <consortium name="WormBaseParasite"/>
        </authorList>
    </citation>
    <scope>IDENTIFICATION</scope>
</reference>
<dbReference type="AlphaFoldDB" id="A0A0N4VB61"/>
<proteinExistence type="predicted"/>
<accession>A0A0N4VB61</accession>
<sequence>MNMRDLRMQNMTAAKHVRITARTFGEAEVRVARTFSLHQTWTEGRHRLTRLWHHKFFQRGVGYNAAFISTAIILYTSLKAPCNLTFRSIAILEDAAVRRTVCELDMAYLCDGEK</sequence>
<protein>
    <submittedName>
        <fullName evidence="4">HTH_48 domain-containing protein</fullName>
    </submittedName>
</protein>
<gene>
    <name evidence="2" type="ORF">EVEC_LOCUS7246</name>
</gene>
<keyword evidence="1" id="KW-0812">Transmembrane</keyword>